<dbReference type="RefSeq" id="WP_142608825.1">
    <property type="nucleotide sequence ID" value="NZ_VDGG01000055.1"/>
</dbReference>
<gene>
    <name evidence="1" type="ORF">FG383_18190</name>
</gene>
<dbReference type="PANTHER" id="PTHR36441">
    <property type="entry name" value="HYPOTHETICAL CYTOSOLIC PROTEIN"/>
    <property type="match status" value="1"/>
</dbReference>
<dbReference type="PANTHER" id="PTHR36441:SF1">
    <property type="entry name" value="DUF503 DOMAIN-CONTAINING PROTEIN"/>
    <property type="match status" value="1"/>
</dbReference>
<evidence type="ECO:0000313" key="2">
    <source>
        <dbReference type="Proteomes" id="UP000318937"/>
    </source>
</evidence>
<name>A0A544SPY8_9BACI</name>
<dbReference type="AlphaFoldDB" id="A0A544SPY8"/>
<accession>A0A544SPY8</accession>
<dbReference type="Pfam" id="PF04456">
    <property type="entry name" value="DUF503"/>
    <property type="match status" value="1"/>
</dbReference>
<dbReference type="InterPro" id="IPR007546">
    <property type="entry name" value="DUF503"/>
</dbReference>
<dbReference type="Proteomes" id="UP000318937">
    <property type="component" value="Unassembled WGS sequence"/>
</dbReference>
<dbReference type="SUPFAM" id="SSF103007">
    <property type="entry name" value="Hypothetical protein TT1725"/>
    <property type="match status" value="1"/>
</dbReference>
<evidence type="ECO:0000313" key="1">
    <source>
        <dbReference type="EMBL" id="TQR07269.1"/>
    </source>
</evidence>
<dbReference type="EMBL" id="VDGG01000055">
    <property type="protein sequence ID" value="TQR07269.1"/>
    <property type="molecule type" value="Genomic_DNA"/>
</dbReference>
<keyword evidence="2" id="KW-1185">Reference proteome</keyword>
<reference evidence="1 2" key="1">
    <citation type="submission" date="2019-05" db="EMBL/GenBank/DDBJ databases">
        <title>Psychrobacillus vulpis sp. nov., a new species isolated from feces of a red fox that inhabits in The Tablas de Daimiel Natural Park, Albacete, Spain.</title>
        <authorList>
            <person name="Rodriguez M."/>
            <person name="Reina J.C."/>
            <person name="Bejar V."/>
            <person name="Llamas I."/>
        </authorList>
    </citation>
    <scope>NUCLEOTIDE SEQUENCE [LARGE SCALE GENOMIC DNA]</scope>
    <source>
        <strain evidence="1 2">NHI-2</strain>
    </source>
</reference>
<sequence>MIVYAECEFLIPTAHSLKEKRAVLQRMLTRTKQKFNVSISELAHQDVWQRTTIGIVSVASQKDAAERELTHAIRYLESYPEWECIEIRKEHL</sequence>
<proteinExistence type="predicted"/>
<dbReference type="Gene3D" id="3.30.70.1120">
    <property type="entry name" value="TT1725-like"/>
    <property type="match status" value="1"/>
</dbReference>
<dbReference type="InterPro" id="IPR036746">
    <property type="entry name" value="TT1725-like_sf"/>
</dbReference>
<dbReference type="OrthoDB" id="9809023at2"/>
<organism evidence="1 2">
    <name type="scientific">Psychrobacillus soli</name>
    <dbReference type="NCBI Taxonomy" id="1543965"/>
    <lineage>
        <taxon>Bacteria</taxon>
        <taxon>Bacillati</taxon>
        <taxon>Bacillota</taxon>
        <taxon>Bacilli</taxon>
        <taxon>Bacillales</taxon>
        <taxon>Bacillaceae</taxon>
        <taxon>Psychrobacillus</taxon>
    </lineage>
</organism>
<protein>
    <submittedName>
        <fullName evidence="1">DUF503 domain-containing protein</fullName>
    </submittedName>
</protein>
<comment type="caution">
    <text evidence="1">The sequence shown here is derived from an EMBL/GenBank/DDBJ whole genome shotgun (WGS) entry which is preliminary data.</text>
</comment>